<evidence type="ECO:0000256" key="1">
    <source>
        <dbReference type="ARBA" id="ARBA00022574"/>
    </source>
</evidence>
<dbReference type="InterPro" id="IPR052234">
    <property type="entry name" value="U5_snRNP_Component"/>
</dbReference>
<feature type="repeat" description="WD" evidence="5">
    <location>
        <begin position="29"/>
        <end position="70"/>
    </location>
</feature>
<organism evidence="6 7">
    <name type="scientific">Scheffersomyces spartinae</name>
    <dbReference type="NCBI Taxonomy" id="45513"/>
    <lineage>
        <taxon>Eukaryota</taxon>
        <taxon>Fungi</taxon>
        <taxon>Dikarya</taxon>
        <taxon>Ascomycota</taxon>
        <taxon>Saccharomycotina</taxon>
        <taxon>Pichiomycetes</taxon>
        <taxon>Debaryomycetaceae</taxon>
        <taxon>Scheffersomyces</taxon>
    </lineage>
</organism>
<dbReference type="InterPro" id="IPR019775">
    <property type="entry name" value="WD40_repeat_CS"/>
</dbReference>
<dbReference type="InterPro" id="IPR015943">
    <property type="entry name" value="WD40/YVTN_repeat-like_dom_sf"/>
</dbReference>
<dbReference type="Pfam" id="PF00400">
    <property type="entry name" value="WD40"/>
    <property type="match status" value="4"/>
</dbReference>
<dbReference type="CDD" id="cd00200">
    <property type="entry name" value="WD40"/>
    <property type="match status" value="1"/>
</dbReference>
<dbReference type="GO" id="GO:0003723">
    <property type="term" value="F:RNA binding"/>
    <property type="evidence" value="ECO:0007669"/>
    <property type="project" value="TreeGrafter"/>
</dbReference>
<dbReference type="InterPro" id="IPR001680">
    <property type="entry name" value="WD40_rpt"/>
</dbReference>
<dbReference type="EMBL" id="JAHMUF010000007">
    <property type="protein sequence ID" value="KAG7194334.1"/>
    <property type="molecule type" value="Genomic_DNA"/>
</dbReference>
<evidence type="ECO:0000313" key="7">
    <source>
        <dbReference type="Proteomes" id="UP000790833"/>
    </source>
</evidence>
<dbReference type="SUPFAM" id="SSF50978">
    <property type="entry name" value="WD40 repeat-like"/>
    <property type="match status" value="1"/>
</dbReference>
<dbReference type="SMART" id="SM00320">
    <property type="entry name" value="WD40"/>
    <property type="match status" value="6"/>
</dbReference>
<evidence type="ECO:0000256" key="4">
    <source>
        <dbReference type="ARBA" id="ARBA00023187"/>
    </source>
</evidence>
<evidence type="ECO:0000313" key="6">
    <source>
        <dbReference type="EMBL" id="KAG7194334.1"/>
    </source>
</evidence>
<evidence type="ECO:0000256" key="5">
    <source>
        <dbReference type="PROSITE-ProRule" id="PRU00221"/>
    </source>
</evidence>
<evidence type="ECO:0000256" key="3">
    <source>
        <dbReference type="ARBA" id="ARBA00022737"/>
    </source>
</evidence>
<proteinExistence type="predicted"/>
<dbReference type="RefSeq" id="XP_043049881.1">
    <property type="nucleotide sequence ID" value="XM_043195215.1"/>
</dbReference>
<dbReference type="InterPro" id="IPR036322">
    <property type="entry name" value="WD40_repeat_dom_sf"/>
</dbReference>
<keyword evidence="4" id="KW-0508">mRNA splicing</keyword>
<dbReference type="GO" id="GO:0008380">
    <property type="term" value="P:RNA splicing"/>
    <property type="evidence" value="ECO:0007669"/>
    <property type="project" value="UniProtKB-KW"/>
</dbReference>
<dbReference type="Proteomes" id="UP000790833">
    <property type="component" value="Unassembled WGS sequence"/>
</dbReference>
<dbReference type="PROSITE" id="PS00678">
    <property type="entry name" value="WD_REPEATS_1"/>
    <property type="match status" value="2"/>
</dbReference>
<dbReference type="GO" id="GO:0006397">
    <property type="term" value="P:mRNA processing"/>
    <property type="evidence" value="ECO:0007669"/>
    <property type="project" value="UniProtKB-KW"/>
</dbReference>
<dbReference type="PANTHER" id="PTHR44006">
    <property type="entry name" value="U5 SMALL NUCLEAR RIBONUCLEOPROTEIN 40 KDA PROTEIN"/>
    <property type="match status" value="1"/>
</dbReference>
<dbReference type="InterPro" id="IPR020472">
    <property type="entry name" value="WD40_PAC1"/>
</dbReference>
<dbReference type="GeneID" id="66117920"/>
<gene>
    <name evidence="6" type="ORF">KQ657_004546</name>
</gene>
<feature type="repeat" description="WD" evidence="5">
    <location>
        <begin position="319"/>
        <end position="352"/>
    </location>
</feature>
<dbReference type="OrthoDB" id="1068471at2759"/>
<dbReference type="PANTHER" id="PTHR44006:SF1">
    <property type="entry name" value="U5 SMALL NUCLEAR RIBONUCLEOPROTEIN 40 KDA PROTEIN"/>
    <property type="match status" value="1"/>
</dbReference>
<dbReference type="GO" id="GO:0071013">
    <property type="term" value="C:catalytic step 2 spliceosome"/>
    <property type="evidence" value="ECO:0007669"/>
    <property type="project" value="TreeGrafter"/>
</dbReference>
<keyword evidence="3" id="KW-0677">Repeat</keyword>
<keyword evidence="2" id="KW-0507">mRNA processing</keyword>
<evidence type="ECO:0000256" key="2">
    <source>
        <dbReference type="ARBA" id="ARBA00022664"/>
    </source>
</evidence>
<dbReference type="AlphaFoldDB" id="A0A9P7VBK5"/>
<evidence type="ECO:0008006" key="8">
    <source>
        <dbReference type="Google" id="ProtNLM"/>
    </source>
</evidence>
<reference evidence="6" key="1">
    <citation type="submission" date="2021-03" db="EMBL/GenBank/DDBJ databases">
        <authorList>
            <person name="Palmer J.M."/>
        </authorList>
    </citation>
    <scope>NUCLEOTIDE SEQUENCE</scope>
    <source>
        <strain evidence="6">ARV_011</strain>
    </source>
</reference>
<dbReference type="PROSITE" id="PS50082">
    <property type="entry name" value="WD_REPEATS_2"/>
    <property type="match status" value="4"/>
</dbReference>
<accession>A0A9P7VBK5</accession>
<feature type="repeat" description="WD" evidence="5">
    <location>
        <begin position="97"/>
        <end position="138"/>
    </location>
</feature>
<dbReference type="PROSITE" id="PS50294">
    <property type="entry name" value="WD_REPEATS_REGION"/>
    <property type="match status" value="3"/>
</dbReference>
<dbReference type="PRINTS" id="PR00320">
    <property type="entry name" value="GPROTEINBRPT"/>
</dbReference>
<keyword evidence="1 5" id="KW-0853">WD repeat</keyword>
<dbReference type="Gene3D" id="2.130.10.10">
    <property type="entry name" value="YVTN repeat-like/Quinoprotein amine dehydrogenase"/>
    <property type="match status" value="1"/>
</dbReference>
<sequence>MSLVKRQRVDQQSLTEHHRNALYDAAIVLEGHEGPVLGVRFNSTGDLIASGGTDGKVLLWDLPTKQLYDDNQKMLRSDTTVRVNDLEGVLNANYGVIEGHKSAVTSLRWSDDSSTIVTSSADTTVGIWDTETGKRVRKCSLHTLCVNEVDINDNSTIVSCGDDGLINVWDQRQKLPTHVITTDFPITSILFDFHGKRLFASGIDPTVLAYDIRDLTKPVFSVGTLRNESTTTSLARNQDDSVIVVRDMTGLIRTINGREYVPLNVSRQDGQTFEGALSGKEQLLIRVSMNKAGTAICTGSEDNTIITWDYATERVTGKYAGHRSTVIDTDYHPHDNMLISSSSDGTLIIREL</sequence>
<protein>
    <recommendedName>
        <fullName evidence="8">WD40 repeat-like protein</fullName>
    </recommendedName>
</protein>
<comment type="caution">
    <text evidence="6">The sequence shown here is derived from an EMBL/GenBank/DDBJ whole genome shotgun (WGS) entry which is preliminary data.</text>
</comment>
<keyword evidence="7" id="KW-1185">Reference proteome</keyword>
<name>A0A9P7VBK5_9ASCO</name>
<feature type="repeat" description="WD" evidence="5">
    <location>
        <begin position="277"/>
        <end position="318"/>
    </location>
</feature>